<dbReference type="EMBL" id="SMGK01000002">
    <property type="protein sequence ID" value="TCK74008.1"/>
    <property type="molecule type" value="Genomic_DNA"/>
</dbReference>
<evidence type="ECO:0000313" key="11">
    <source>
        <dbReference type="Proteomes" id="UP000295210"/>
    </source>
</evidence>
<dbReference type="InterPro" id="IPR051449">
    <property type="entry name" value="ABC-2_transporter_component"/>
</dbReference>
<reference evidence="10 11" key="1">
    <citation type="submission" date="2019-03" db="EMBL/GenBank/DDBJ databases">
        <title>Genomic Encyclopedia of Type Strains, Phase IV (KMG-IV): sequencing the most valuable type-strain genomes for metagenomic binning, comparative biology and taxonomic classification.</title>
        <authorList>
            <person name="Goeker M."/>
        </authorList>
    </citation>
    <scope>NUCLEOTIDE SEQUENCE [LARGE SCALE GENOMIC DNA]</scope>
    <source>
        <strain evidence="10 11">DSM 103428</strain>
    </source>
</reference>
<dbReference type="AlphaFoldDB" id="A0A4R1L719"/>
<dbReference type="InterPro" id="IPR047817">
    <property type="entry name" value="ABC2_TM_bact-type"/>
</dbReference>
<feature type="transmembrane region" description="Helical" evidence="8">
    <location>
        <begin position="284"/>
        <end position="306"/>
    </location>
</feature>
<name>A0A4R1L719_9BACT</name>
<evidence type="ECO:0000256" key="8">
    <source>
        <dbReference type="SAM" id="Phobius"/>
    </source>
</evidence>
<dbReference type="PANTHER" id="PTHR30294:SF29">
    <property type="entry name" value="MULTIDRUG ABC TRANSPORTER PERMEASE YBHS-RELATED"/>
    <property type="match status" value="1"/>
</dbReference>
<gene>
    <name evidence="10" type="ORF">C7378_1628</name>
</gene>
<comment type="caution">
    <text evidence="10">The sequence shown here is derived from an EMBL/GenBank/DDBJ whole genome shotgun (WGS) entry which is preliminary data.</text>
</comment>
<evidence type="ECO:0000259" key="9">
    <source>
        <dbReference type="PROSITE" id="PS51012"/>
    </source>
</evidence>
<feature type="transmembrane region" description="Helical" evidence="8">
    <location>
        <begin position="255"/>
        <end position="278"/>
    </location>
</feature>
<feature type="domain" description="ABC transmembrane type-2" evidence="9">
    <location>
        <begin position="129"/>
        <end position="369"/>
    </location>
</feature>
<evidence type="ECO:0000256" key="2">
    <source>
        <dbReference type="ARBA" id="ARBA00007783"/>
    </source>
</evidence>
<evidence type="ECO:0000256" key="5">
    <source>
        <dbReference type="ARBA" id="ARBA00022692"/>
    </source>
</evidence>
<evidence type="ECO:0000313" key="10">
    <source>
        <dbReference type="EMBL" id="TCK74008.1"/>
    </source>
</evidence>
<keyword evidence="3" id="KW-0813">Transport</keyword>
<evidence type="ECO:0000256" key="1">
    <source>
        <dbReference type="ARBA" id="ARBA00004651"/>
    </source>
</evidence>
<feature type="transmembrane region" description="Helical" evidence="8">
    <location>
        <begin position="344"/>
        <end position="366"/>
    </location>
</feature>
<feature type="transmembrane region" description="Helical" evidence="8">
    <location>
        <begin position="225"/>
        <end position="248"/>
    </location>
</feature>
<comment type="subcellular location">
    <subcellularLocation>
        <location evidence="1">Cell membrane</location>
        <topology evidence="1">Multi-pass membrane protein</topology>
    </subcellularLocation>
</comment>
<dbReference type="PANTHER" id="PTHR30294">
    <property type="entry name" value="MEMBRANE COMPONENT OF ABC TRANSPORTER YHHJ-RELATED"/>
    <property type="match status" value="1"/>
</dbReference>
<organism evidence="10 11">
    <name type="scientific">Acidipila rosea</name>
    <dbReference type="NCBI Taxonomy" id="768535"/>
    <lineage>
        <taxon>Bacteria</taxon>
        <taxon>Pseudomonadati</taxon>
        <taxon>Acidobacteriota</taxon>
        <taxon>Terriglobia</taxon>
        <taxon>Terriglobales</taxon>
        <taxon>Acidobacteriaceae</taxon>
        <taxon>Acidipila</taxon>
    </lineage>
</organism>
<dbReference type="InterPro" id="IPR013525">
    <property type="entry name" value="ABC2_TM"/>
</dbReference>
<keyword evidence="7 8" id="KW-0472">Membrane</keyword>
<protein>
    <submittedName>
        <fullName evidence="10">ABC-2 type transport system permease protein</fullName>
    </submittedName>
</protein>
<proteinExistence type="inferred from homology"/>
<dbReference type="Pfam" id="PF12698">
    <property type="entry name" value="ABC2_membrane_3"/>
    <property type="match status" value="1"/>
</dbReference>
<comment type="similarity">
    <text evidence="2">Belongs to the ABC-2 integral membrane protein family.</text>
</comment>
<dbReference type="GO" id="GO:0140359">
    <property type="term" value="F:ABC-type transporter activity"/>
    <property type="evidence" value="ECO:0007669"/>
    <property type="project" value="InterPro"/>
</dbReference>
<keyword evidence="4" id="KW-1003">Cell membrane</keyword>
<accession>A0A4R1L719</accession>
<dbReference type="Proteomes" id="UP000295210">
    <property type="component" value="Unassembled WGS sequence"/>
</dbReference>
<dbReference type="PROSITE" id="PS51012">
    <property type="entry name" value="ABC_TM2"/>
    <property type="match status" value="1"/>
</dbReference>
<dbReference type="OrthoDB" id="105593at2"/>
<feature type="transmembrane region" description="Helical" evidence="8">
    <location>
        <begin position="176"/>
        <end position="199"/>
    </location>
</feature>
<evidence type="ECO:0000256" key="7">
    <source>
        <dbReference type="ARBA" id="ARBA00023136"/>
    </source>
</evidence>
<evidence type="ECO:0000256" key="4">
    <source>
        <dbReference type="ARBA" id="ARBA00022475"/>
    </source>
</evidence>
<sequence length="371" mass="41051">MKWVRLKALMRKEVLEIIRDPSSIAIAFVLPVFLLLIFGYGVSLDARRIAIAEVVDHPTQLTASFLAELERSPWFRPRRYLSRAEAEQAIMRGDVDAMLWLRSDFTRLTLSSGAAPIQLAVNGVNANQARIIENYINGTWLLWLQQEATGQGVHLAAPVVADVRVWFNPALRSRDYLIPGLIAIIMTLIGALLTALVVAREWERGTMEGIMVTPVSKVEILLGKLVPYFVMGMGGVTLSTLMAVFLFGVPLRGSLLLLLGTTALFLLTALGMGLVISVLTRNQFVAAMVAIVTTFLPAFILSGFLFDIRSMPPIIRVLTHIVAARYYVTILQSLFLAGDVWPVILPNSLGMAILCTFFLSIALLLFRKRLD</sequence>
<feature type="transmembrane region" description="Helical" evidence="8">
    <location>
        <begin position="24"/>
        <end position="42"/>
    </location>
</feature>
<evidence type="ECO:0000256" key="6">
    <source>
        <dbReference type="ARBA" id="ARBA00022989"/>
    </source>
</evidence>
<dbReference type="GO" id="GO:0005886">
    <property type="term" value="C:plasma membrane"/>
    <property type="evidence" value="ECO:0007669"/>
    <property type="project" value="UniProtKB-SubCell"/>
</dbReference>
<keyword evidence="11" id="KW-1185">Reference proteome</keyword>
<evidence type="ECO:0000256" key="3">
    <source>
        <dbReference type="ARBA" id="ARBA00022448"/>
    </source>
</evidence>
<keyword evidence="5 8" id="KW-0812">Transmembrane</keyword>
<keyword evidence="6 8" id="KW-1133">Transmembrane helix</keyword>